<dbReference type="InterPro" id="IPR036388">
    <property type="entry name" value="WH-like_DNA-bd_sf"/>
</dbReference>
<dbReference type="PROSITE" id="PS50995">
    <property type="entry name" value="HTH_MARR_2"/>
    <property type="match status" value="1"/>
</dbReference>
<organism evidence="3 4">
    <name type="scientific">Actinocrinis puniceicyclus</name>
    <dbReference type="NCBI Taxonomy" id="977794"/>
    <lineage>
        <taxon>Bacteria</taxon>
        <taxon>Bacillati</taxon>
        <taxon>Actinomycetota</taxon>
        <taxon>Actinomycetes</taxon>
        <taxon>Catenulisporales</taxon>
        <taxon>Actinospicaceae</taxon>
        <taxon>Actinocrinis</taxon>
    </lineage>
</organism>
<dbReference type="InterPro" id="IPR036390">
    <property type="entry name" value="WH_DNA-bd_sf"/>
</dbReference>
<evidence type="ECO:0000313" key="3">
    <source>
        <dbReference type="EMBL" id="MBS2961471.1"/>
    </source>
</evidence>
<accession>A0A8J7WFY8</accession>
<comment type="caution">
    <text evidence="3">The sequence shown here is derived from an EMBL/GenBank/DDBJ whole genome shotgun (WGS) entry which is preliminary data.</text>
</comment>
<dbReference type="PANTHER" id="PTHR33164">
    <property type="entry name" value="TRANSCRIPTIONAL REGULATOR, MARR FAMILY"/>
    <property type="match status" value="1"/>
</dbReference>
<dbReference type="GO" id="GO:0005737">
    <property type="term" value="C:cytoplasm"/>
    <property type="evidence" value="ECO:0007669"/>
    <property type="project" value="UniProtKB-SubCell"/>
</dbReference>
<dbReference type="Proteomes" id="UP000677913">
    <property type="component" value="Unassembled WGS sequence"/>
</dbReference>
<protein>
    <submittedName>
        <fullName evidence="3">MarR family transcriptional regulator</fullName>
    </submittedName>
</protein>
<keyword evidence="4" id="KW-1185">Reference proteome</keyword>
<evidence type="ECO:0000259" key="2">
    <source>
        <dbReference type="PROSITE" id="PS50995"/>
    </source>
</evidence>
<name>A0A8J7WFY8_9ACTN</name>
<dbReference type="SMART" id="SM00347">
    <property type="entry name" value="HTH_MARR"/>
    <property type="match status" value="1"/>
</dbReference>
<dbReference type="Pfam" id="PF01047">
    <property type="entry name" value="MarR"/>
    <property type="match status" value="1"/>
</dbReference>
<feature type="domain" description="HTH marR-type" evidence="2">
    <location>
        <begin position="4"/>
        <end position="138"/>
    </location>
</feature>
<dbReference type="EMBL" id="JAGSXH010000001">
    <property type="protein sequence ID" value="MBS2961471.1"/>
    <property type="molecule type" value="Genomic_DNA"/>
</dbReference>
<dbReference type="GO" id="GO:0006950">
    <property type="term" value="P:response to stress"/>
    <property type="evidence" value="ECO:0007669"/>
    <property type="project" value="TreeGrafter"/>
</dbReference>
<evidence type="ECO:0000256" key="1">
    <source>
        <dbReference type="ARBA" id="ARBA00004496"/>
    </source>
</evidence>
<reference evidence="3" key="1">
    <citation type="submission" date="2021-04" db="EMBL/GenBank/DDBJ databases">
        <title>Genome based classification of Actinospica acidithermotolerans sp. nov., an actinobacterium isolated from an Indonesian hot spring.</title>
        <authorList>
            <person name="Kusuma A.B."/>
            <person name="Putra K.E."/>
            <person name="Nafisah S."/>
            <person name="Loh J."/>
            <person name="Nouioui I."/>
            <person name="Goodfellow M."/>
        </authorList>
    </citation>
    <scope>NUCLEOTIDE SEQUENCE</scope>
    <source>
        <strain evidence="3">DSM 45618</strain>
    </source>
</reference>
<dbReference type="SUPFAM" id="SSF46785">
    <property type="entry name" value="Winged helix' DNA-binding domain"/>
    <property type="match status" value="1"/>
</dbReference>
<gene>
    <name evidence="3" type="ORF">KGA66_00335</name>
</gene>
<sequence length="151" mass="16771">MRIDAQLCFALHAAARAFDGLYRVVLREVGLTYPQYLVMLALWEHGELSVKNLGAKLRLDSGTLSPLLKRLEAAGLLERRRAVDDERSVLVWPTAAGMALEPRIIEMKARLAESVDLDAAQGDRLRARLVQLTESLDAASARLAQREIPPK</sequence>
<dbReference type="InterPro" id="IPR039422">
    <property type="entry name" value="MarR/SlyA-like"/>
</dbReference>
<comment type="subcellular location">
    <subcellularLocation>
        <location evidence="1">Cytoplasm</location>
    </subcellularLocation>
</comment>
<dbReference type="AlphaFoldDB" id="A0A8J7WFY8"/>
<evidence type="ECO:0000313" key="4">
    <source>
        <dbReference type="Proteomes" id="UP000677913"/>
    </source>
</evidence>
<dbReference type="GO" id="GO:0003700">
    <property type="term" value="F:DNA-binding transcription factor activity"/>
    <property type="evidence" value="ECO:0007669"/>
    <property type="project" value="InterPro"/>
</dbReference>
<dbReference type="PANTHER" id="PTHR33164:SF5">
    <property type="entry name" value="ORGANIC HYDROPEROXIDE RESISTANCE TRANSCRIPTIONAL REGULATOR"/>
    <property type="match status" value="1"/>
</dbReference>
<proteinExistence type="predicted"/>
<dbReference type="InterPro" id="IPR000835">
    <property type="entry name" value="HTH_MarR-typ"/>
</dbReference>
<dbReference type="Gene3D" id="1.10.10.10">
    <property type="entry name" value="Winged helix-like DNA-binding domain superfamily/Winged helix DNA-binding domain"/>
    <property type="match status" value="1"/>
</dbReference>